<dbReference type="Proteomes" id="UP001055811">
    <property type="component" value="Linkage Group LG06"/>
</dbReference>
<gene>
    <name evidence="1" type="ORF">L2E82_34407</name>
</gene>
<sequence>WLIHKSTTDDKDFLAVWPTLAAFTLPPAPTAFHSSSHMSPSRPSKSTDRLCLLPPLLRNITASPSFLIPHVQKKIQHGLLILSQSHVLLQKVSAMEIELYSRT</sequence>
<keyword evidence="2" id="KW-1185">Reference proteome</keyword>
<proteinExistence type="predicted"/>
<evidence type="ECO:0000313" key="1">
    <source>
        <dbReference type="EMBL" id="KAI3723075.1"/>
    </source>
</evidence>
<evidence type="ECO:0000313" key="2">
    <source>
        <dbReference type="Proteomes" id="UP001055811"/>
    </source>
</evidence>
<protein>
    <submittedName>
        <fullName evidence="1">Uncharacterized protein</fullName>
    </submittedName>
</protein>
<feature type="non-terminal residue" evidence="1">
    <location>
        <position position="103"/>
    </location>
</feature>
<comment type="caution">
    <text evidence="1">The sequence shown here is derived from an EMBL/GenBank/DDBJ whole genome shotgun (WGS) entry which is preliminary data.</text>
</comment>
<organism evidence="1 2">
    <name type="scientific">Cichorium intybus</name>
    <name type="common">Chicory</name>
    <dbReference type="NCBI Taxonomy" id="13427"/>
    <lineage>
        <taxon>Eukaryota</taxon>
        <taxon>Viridiplantae</taxon>
        <taxon>Streptophyta</taxon>
        <taxon>Embryophyta</taxon>
        <taxon>Tracheophyta</taxon>
        <taxon>Spermatophyta</taxon>
        <taxon>Magnoliopsida</taxon>
        <taxon>eudicotyledons</taxon>
        <taxon>Gunneridae</taxon>
        <taxon>Pentapetalae</taxon>
        <taxon>asterids</taxon>
        <taxon>campanulids</taxon>
        <taxon>Asterales</taxon>
        <taxon>Asteraceae</taxon>
        <taxon>Cichorioideae</taxon>
        <taxon>Cichorieae</taxon>
        <taxon>Cichoriinae</taxon>
        <taxon>Cichorium</taxon>
    </lineage>
</organism>
<accession>A0ACB9BM24</accession>
<reference evidence="2" key="1">
    <citation type="journal article" date="2022" name="Mol. Ecol. Resour.">
        <title>The genomes of chicory, endive, great burdock and yacon provide insights into Asteraceae palaeo-polyploidization history and plant inulin production.</title>
        <authorList>
            <person name="Fan W."/>
            <person name="Wang S."/>
            <person name="Wang H."/>
            <person name="Wang A."/>
            <person name="Jiang F."/>
            <person name="Liu H."/>
            <person name="Zhao H."/>
            <person name="Xu D."/>
            <person name="Zhang Y."/>
        </authorList>
    </citation>
    <scope>NUCLEOTIDE SEQUENCE [LARGE SCALE GENOMIC DNA]</scope>
    <source>
        <strain evidence="2">cv. Punajuju</strain>
    </source>
</reference>
<dbReference type="EMBL" id="CM042014">
    <property type="protein sequence ID" value="KAI3723075.1"/>
    <property type="molecule type" value="Genomic_DNA"/>
</dbReference>
<name>A0ACB9BM24_CICIN</name>
<feature type="non-terminal residue" evidence="1">
    <location>
        <position position="1"/>
    </location>
</feature>
<reference evidence="1 2" key="2">
    <citation type="journal article" date="2022" name="Mol. Ecol. Resour.">
        <title>The genomes of chicory, endive, great burdock and yacon provide insights into Asteraceae paleo-polyploidization history and plant inulin production.</title>
        <authorList>
            <person name="Fan W."/>
            <person name="Wang S."/>
            <person name="Wang H."/>
            <person name="Wang A."/>
            <person name="Jiang F."/>
            <person name="Liu H."/>
            <person name="Zhao H."/>
            <person name="Xu D."/>
            <person name="Zhang Y."/>
        </authorList>
    </citation>
    <scope>NUCLEOTIDE SEQUENCE [LARGE SCALE GENOMIC DNA]</scope>
    <source>
        <strain evidence="2">cv. Punajuju</strain>
        <tissue evidence="1">Leaves</tissue>
    </source>
</reference>